<comment type="catalytic activity">
    <reaction evidence="9 10">
        <text>nicotinate beta-D-ribonucleotide + ATP + H(+) = deamido-NAD(+) + diphosphate</text>
        <dbReference type="Rhea" id="RHEA:22860"/>
        <dbReference type="ChEBI" id="CHEBI:15378"/>
        <dbReference type="ChEBI" id="CHEBI:30616"/>
        <dbReference type="ChEBI" id="CHEBI:33019"/>
        <dbReference type="ChEBI" id="CHEBI:57502"/>
        <dbReference type="ChEBI" id="CHEBI:58437"/>
        <dbReference type="EC" id="2.7.7.18"/>
    </reaction>
</comment>
<evidence type="ECO:0000313" key="12">
    <source>
        <dbReference type="EMBL" id="GGI06873.1"/>
    </source>
</evidence>
<dbReference type="CDD" id="cd02165">
    <property type="entry name" value="NMNAT"/>
    <property type="match status" value="1"/>
</dbReference>
<dbReference type="Proteomes" id="UP000650511">
    <property type="component" value="Unassembled WGS sequence"/>
</dbReference>
<dbReference type="NCBIfam" id="TIGR00482">
    <property type="entry name" value="nicotinate (nicotinamide) nucleotide adenylyltransferase"/>
    <property type="match status" value="1"/>
</dbReference>
<dbReference type="PANTHER" id="PTHR39321:SF3">
    <property type="entry name" value="PHOSPHOPANTETHEINE ADENYLYLTRANSFERASE"/>
    <property type="match status" value="1"/>
</dbReference>
<keyword evidence="13" id="KW-1185">Reference proteome</keyword>
<dbReference type="InterPro" id="IPR004821">
    <property type="entry name" value="Cyt_trans-like"/>
</dbReference>
<sequence>MPARVGLLGGTFDPPHLGHLVVAESARVDLGLDEVRLLVAGDPWMKRTVGAPAHRVAMTRAAVAEDPHLSVDVRETARDGPTYTAQTLADLHADEPGTRWTFLLGADAVAALEQWHRPDDALAAAAFVAVTRPGHELHVAPRFADRVERLEVPRLEISSTDLRARYASGRSTRYLVPEAVDRYVRDHRLYVE</sequence>
<gene>
    <name evidence="10 12" type="primary">nadD</name>
    <name evidence="12" type="ORF">GCM10011354_21270</name>
</gene>
<keyword evidence="7 10" id="KW-0067">ATP-binding</keyword>
<comment type="similarity">
    <text evidence="10">Belongs to the NadD family.</text>
</comment>
<evidence type="ECO:0000256" key="1">
    <source>
        <dbReference type="ARBA" id="ARBA00002324"/>
    </source>
</evidence>
<dbReference type="EMBL" id="BMHA01000007">
    <property type="protein sequence ID" value="GGI06873.1"/>
    <property type="molecule type" value="Genomic_DNA"/>
</dbReference>
<feature type="domain" description="Cytidyltransferase-like" evidence="11">
    <location>
        <begin position="7"/>
        <end position="165"/>
    </location>
</feature>
<dbReference type="PANTHER" id="PTHR39321">
    <property type="entry name" value="NICOTINATE-NUCLEOTIDE ADENYLYLTRANSFERASE-RELATED"/>
    <property type="match status" value="1"/>
</dbReference>
<comment type="function">
    <text evidence="1 10">Catalyzes the reversible adenylation of nicotinate mononucleotide (NaMN) to nicotinic acid adenine dinucleotide (NaAD).</text>
</comment>
<comment type="caution">
    <text evidence="12">The sequence shown here is derived from an EMBL/GenBank/DDBJ whole genome shotgun (WGS) entry which is preliminary data.</text>
</comment>
<dbReference type="GO" id="GO:0005524">
    <property type="term" value="F:ATP binding"/>
    <property type="evidence" value="ECO:0007669"/>
    <property type="project" value="UniProtKB-KW"/>
</dbReference>
<evidence type="ECO:0000256" key="10">
    <source>
        <dbReference type="HAMAP-Rule" id="MF_00244"/>
    </source>
</evidence>
<dbReference type="AlphaFoldDB" id="A0A8J3EUX4"/>
<evidence type="ECO:0000256" key="3">
    <source>
        <dbReference type="ARBA" id="ARBA00022642"/>
    </source>
</evidence>
<dbReference type="GO" id="GO:0009435">
    <property type="term" value="P:NAD+ biosynthetic process"/>
    <property type="evidence" value="ECO:0007669"/>
    <property type="project" value="UniProtKB-UniRule"/>
</dbReference>
<keyword evidence="6 10" id="KW-0547">Nucleotide-binding</keyword>
<dbReference type="RefSeq" id="WP_165403879.1">
    <property type="nucleotide sequence ID" value="NZ_BMHA01000007.1"/>
</dbReference>
<name>A0A8J3EUX4_9ACTN</name>
<dbReference type="GO" id="GO:0004515">
    <property type="term" value="F:nicotinate-nucleotide adenylyltransferase activity"/>
    <property type="evidence" value="ECO:0007669"/>
    <property type="project" value="UniProtKB-UniRule"/>
</dbReference>
<keyword evidence="8 10" id="KW-0520">NAD</keyword>
<dbReference type="SUPFAM" id="SSF52374">
    <property type="entry name" value="Nucleotidylyl transferase"/>
    <property type="match status" value="1"/>
</dbReference>
<keyword evidence="5 10" id="KW-0548">Nucleotidyltransferase</keyword>
<dbReference type="UniPathway" id="UPA00253">
    <property type="reaction ID" value="UER00332"/>
</dbReference>
<dbReference type="Gene3D" id="3.40.50.620">
    <property type="entry name" value="HUPs"/>
    <property type="match status" value="1"/>
</dbReference>
<dbReference type="InterPro" id="IPR005248">
    <property type="entry name" value="NadD/NMNAT"/>
</dbReference>
<reference evidence="12" key="2">
    <citation type="submission" date="2020-09" db="EMBL/GenBank/DDBJ databases">
        <authorList>
            <person name="Sun Q."/>
            <person name="Zhou Y."/>
        </authorList>
    </citation>
    <scope>NUCLEOTIDE SEQUENCE</scope>
    <source>
        <strain evidence="12">CGMCC 1.14988</strain>
    </source>
</reference>
<evidence type="ECO:0000256" key="8">
    <source>
        <dbReference type="ARBA" id="ARBA00023027"/>
    </source>
</evidence>
<evidence type="ECO:0000256" key="2">
    <source>
        <dbReference type="ARBA" id="ARBA00005019"/>
    </source>
</evidence>
<accession>A0A8J3EUX4</accession>
<comment type="pathway">
    <text evidence="2 10">Cofactor biosynthesis; NAD(+) biosynthesis; deamido-NAD(+) from nicotinate D-ribonucleotide: step 1/1.</text>
</comment>
<evidence type="ECO:0000256" key="6">
    <source>
        <dbReference type="ARBA" id="ARBA00022741"/>
    </source>
</evidence>
<reference evidence="12" key="1">
    <citation type="journal article" date="2014" name="Int. J. Syst. Evol. Microbiol.">
        <title>Complete genome sequence of Corynebacterium casei LMG S-19264T (=DSM 44701T), isolated from a smear-ripened cheese.</title>
        <authorList>
            <consortium name="US DOE Joint Genome Institute (JGI-PGF)"/>
            <person name="Walter F."/>
            <person name="Albersmeier A."/>
            <person name="Kalinowski J."/>
            <person name="Ruckert C."/>
        </authorList>
    </citation>
    <scope>NUCLEOTIDE SEQUENCE</scope>
    <source>
        <strain evidence="12">CGMCC 1.14988</strain>
    </source>
</reference>
<evidence type="ECO:0000256" key="5">
    <source>
        <dbReference type="ARBA" id="ARBA00022695"/>
    </source>
</evidence>
<evidence type="ECO:0000313" key="13">
    <source>
        <dbReference type="Proteomes" id="UP000650511"/>
    </source>
</evidence>
<keyword evidence="4 10" id="KW-0808">Transferase</keyword>
<keyword evidence="3 10" id="KW-0662">Pyridine nucleotide biosynthesis</keyword>
<proteinExistence type="inferred from homology"/>
<dbReference type="InterPro" id="IPR014729">
    <property type="entry name" value="Rossmann-like_a/b/a_fold"/>
</dbReference>
<dbReference type="NCBIfam" id="NF000840">
    <property type="entry name" value="PRK00071.1-3"/>
    <property type="match status" value="1"/>
</dbReference>
<evidence type="ECO:0000256" key="4">
    <source>
        <dbReference type="ARBA" id="ARBA00022679"/>
    </source>
</evidence>
<dbReference type="NCBIfam" id="TIGR00125">
    <property type="entry name" value="cyt_tran_rel"/>
    <property type="match status" value="1"/>
</dbReference>
<dbReference type="HAMAP" id="MF_00244">
    <property type="entry name" value="NaMN_adenylyltr"/>
    <property type="match status" value="1"/>
</dbReference>
<evidence type="ECO:0000256" key="9">
    <source>
        <dbReference type="ARBA" id="ARBA00048721"/>
    </source>
</evidence>
<dbReference type="EC" id="2.7.7.18" evidence="10"/>
<evidence type="ECO:0000259" key="11">
    <source>
        <dbReference type="Pfam" id="PF01467"/>
    </source>
</evidence>
<dbReference type="Pfam" id="PF01467">
    <property type="entry name" value="CTP_transf_like"/>
    <property type="match status" value="1"/>
</dbReference>
<organism evidence="12 13">
    <name type="scientific">Egicoccus halophilus</name>
    <dbReference type="NCBI Taxonomy" id="1670830"/>
    <lineage>
        <taxon>Bacteria</taxon>
        <taxon>Bacillati</taxon>
        <taxon>Actinomycetota</taxon>
        <taxon>Nitriliruptoria</taxon>
        <taxon>Egicoccales</taxon>
        <taxon>Egicoccaceae</taxon>
        <taxon>Egicoccus</taxon>
    </lineage>
</organism>
<evidence type="ECO:0000256" key="7">
    <source>
        <dbReference type="ARBA" id="ARBA00022840"/>
    </source>
</evidence>
<protein>
    <recommendedName>
        <fullName evidence="10">Probable nicotinate-nucleotide adenylyltransferase</fullName>
        <ecNumber evidence="10">2.7.7.18</ecNumber>
    </recommendedName>
    <alternativeName>
        <fullName evidence="10">Deamido-NAD(+) diphosphorylase</fullName>
    </alternativeName>
    <alternativeName>
        <fullName evidence="10">Deamido-NAD(+) pyrophosphorylase</fullName>
    </alternativeName>
    <alternativeName>
        <fullName evidence="10">Nicotinate mononucleotide adenylyltransferase</fullName>
        <shortName evidence="10">NaMN adenylyltransferase</shortName>
    </alternativeName>
</protein>